<gene>
    <name evidence="2" type="ORF">LSO58_18450</name>
</gene>
<dbReference type="SUPFAM" id="SSF52540">
    <property type="entry name" value="P-loop containing nucleoside triphosphate hydrolases"/>
    <property type="match status" value="1"/>
</dbReference>
<evidence type="ECO:0000313" key="2">
    <source>
        <dbReference type="EMBL" id="UYF77417.1"/>
    </source>
</evidence>
<dbReference type="InterPro" id="IPR027417">
    <property type="entry name" value="P-loop_NTPase"/>
</dbReference>
<dbReference type="AlphaFoldDB" id="A0AA46NSG2"/>
<protein>
    <submittedName>
        <fullName evidence="2">AAA family ATPase</fullName>
    </submittedName>
</protein>
<feature type="domain" description="AAA" evidence="1">
    <location>
        <begin position="11"/>
        <end position="194"/>
    </location>
</feature>
<evidence type="ECO:0000259" key="1">
    <source>
        <dbReference type="Pfam" id="PF13614"/>
    </source>
</evidence>
<sequence>MQKITAKDSGILAIGNSKGGVGKSTFSVHCAFFFAEKGYKVALIDLDNQGNSSKHLLKYNKEVTLPAYVKKSETNTVLKGNAVDLFLNELSDSQLSINSGAIAVFQPNLALANINNSIDNEKTKIFKENISKLLKHKTIIIFDTPPTLGNLLLIPLSVSHLVVMPTLLKSYAVDGISEYIAFAQKIKKAMNPDLVLGGVVPNLVNKKSEVQKTALADLNRDGKASNLIYLENDSILHFTEKNVIEEAAELGIATWHIQKNSTRPVKKTFFTLFKQISKQLKLAADK</sequence>
<proteinExistence type="predicted"/>
<dbReference type="Pfam" id="PF13614">
    <property type="entry name" value="AAA_31"/>
    <property type="match status" value="1"/>
</dbReference>
<geneLocation type="plasmid" evidence="2 3">
    <name>pRIVM_C010761_3</name>
</geneLocation>
<dbReference type="PANTHER" id="PTHR13696:SF99">
    <property type="entry name" value="COBYRINIC ACID AC-DIAMIDE SYNTHASE"/>
    <property type="match status" value="1"/>
</dbReference>
<dbReference type="RefSeq" id="WP_151711435.1">
    <property type="nucleotide sequence ID" value="NZ_CP089047.1"/>
</dbReference>
<reference evidence="2" key="1">
    <citation type="journal article" date="2022" name="J Glob Antimicrob Resist">
        <title>Comparative analysis of IMP-4- and OXA-58-containing plasmids of three carbapenemase-producing Acinetobacter ursingii strains in the Netherlands.</title>
        <authorList>
            <person name="Hendrickx A.P.A."/>
            <person name="Schade R.P."/>
            <person name="Landman F."/>
            <person name="Bosch T."/>
            <person name="Schouls L.M."/>
            <person name="van Dijk K."/>
        </authorList>
    </citation>
    <scope>NUCLEOTIDE SEQUENCE</scope>
    <source>
        <strain evidence="2">RIVM_C010761</strain>
    </source>
</reference>
<evidence type="ECO:0000313" key="3">
    <source>
        <dbReference type="Proteomes" id="UP001164081"/>
    </source>
</evidence>
<accession>A0AA46NSG2</accession>
<dbReference type="CDD" id="cd02042">
    <property type="entry name" value="ParAB_family"/>
    <property type="match status" value="1"/>
</dbReference>
<dbReference type="PANTHER" id="PTHR13696">
    <property type="entry name" value="P-LOOP CONTAINING NUCLEOSIDE TRIPHOSPHATE HYDROLASE"/>
    <property type="match status" value="1"/>
</dbReference>
<name>A0AA46NSG2_9GAMM</name>
<dbReference type="Gene3D" id="3.40.50.300">
    <property type="entry name" value="P-loop containing nucleotide triphosphate hydrolases"/>
    <property type="match status" value="1"/>
</dbReference>
<dbReference type="InterPro" id="IPR050678">
    <property type="entry name" value="DNA_Partitioning_ATPase"/>
</dbReference>
<dbReference type="EMBL" id="CP089047">
    <property type="protein sequence ID" value="UYF77417.1"/>
    <property type="molecule type" value="Genomic_DNA"/>
</dbReference>
<dbReference type="InterPro" id="IPR025669">
    <property type="entry name" value="AAA_dom"/>
</dbReference>
<dbReference type="Proteomes" id="UP001164081">
    <property type="component" value="Plasmid pRIVM_C010761_3"/>
</dbReference>
<keyword evidence="2" id="KW-0614">Plasmid</keyword>
<organism evidence="2 3">
    <name type="scientific">Acinetobacter ursingii</name>
    <dbReference type="NCBI Taxonomy" id="108980"/>
    <lineage>
        <taxon>Bacteria</taxon>
        <taxon>Pseudomonadati</taxon>
        <taxon>Pseudomonadota</taxon>
        <taxon>Gammaproteobacteria</taxon>
        <taxon>Moraxellales</taxon>
        <taxon>Moraxellaceae</taxon>
        <taxon>Acinetobacter</taxon>
    </lineage>
</organism>